<name>A0A2M8KF58_9BACT</name>
<dbReference type="GO" id="GO:0046677">
    <property type="term" value="P:response to antibiotic"/>
    <property type="evidence" value="ECO:0007669"/>
    <property type="project" value="InterPro"/>
</dbReference>
<dbReference type="Proteomes" id="UP000231450">
    <property type="component" value="Unassembled WGS sequence"/>
</dbReference>
<dbReference type="Gene3D" id="3.40.710.10">
    <property type="entry name" value="DD-peptidase/beta-lactamase superfamily"/>
    <property type="match status" value="1"/>
</dbReference>
<sequence>MKQGLQKFLLVLAAALIGVLMLTKNVFAENNNPTPKVVGEIINKNVSGENATTFGIVIWDLKNNKQYLLNKDEQFKAASLYKLGVMYILFYLEEKGMLNTNKTDIKENLDSMITASSNESALYLVDKYTGWSQINKLLKSKGLRNTDFEKDPILTTPGDMARLLKLINDPNDLSPKASEKMFNLLARQEINDRIPKMLPKDVLVAHKTGELEDVRHDAGIITGFNNTKYILVIMTKNSNVPEDIKPVMAKISLEIYRYFSVI</sequence>
<dbReference type="InterPro" id="IPR012338">
    <property type="entry name" value="Beta-lactam/transpept-like"/>
</dbReference>
<keyword evidence="1" id="KW-0732">Signal</keyword>
<dbReference type="InterPro" id="IPR000871">
    <property type="entry name" value="Beta-lactam_class-A"/>
</dbReference>
<dbReference type="AlphaFoldDB" id="A0A2M8KF58"/>
<dbReference type="InterPro" id="IPR045155">
    <property type="entry name" value="Beta-lactam_cat"/>
</dbReference>
<comment type="caution">
    <text evidence="3">The sequence shown here is derived from an EMBL/GenBank/DDBJ whole genome shotgun (WGS) entry which is preliminary data.</text>
</comment>
<feature type="signal peptide" evidence="1">
    <location>
        <begin position="1"/>
        <end position="28"/>
    </location>
</feature>
<evidence type="ECO:0000259" key="2">
    <source>
        <dbReference type="Pfam" id="PF13354"/>
    </source>
</evidence>
<evidence type="ECO:0000313" key="4">
    <source>
        <dbReference type="Proteomes" id="UP000231450"/>
    </source>
</evidence>
<dbReference type="EMBL" id="PFDW01000003">
    <property type="protein sequence ID" value="PJE58559.1"/>
    <property type="molecule type" value="Genomic_DNA"/>
</dbReference>
<gene>
    <name evidence="3" type="ORF">COU81_00075</name>
</gene>
<feature type="domain" description="Beta-lactamase class A catalytic" evidence="2">
    <location>
        <begin position="103"/>
        <end position="235"/>
    </location>
</feature>
<dbReference type="PANTHER" id="PTHR35333:SF3">
    <property type="entry name" value="BETA-LACTAMASE-TYPE TRANSPEPTIDASE FOLD CONTAINING PROTEIN"/>
    <property type="match status" value="1"/>
</dbReference>
<dbReference type="GO" id="GO:0008800">
    <property type="term" value="F:beta-lactamase activity"/>
    <property type="evidence" value="ECO:0007669"/>
    <property type="project" value="InterPro"/>
</dbReference>
<dbReference type="Pfam" id="PF13354">
    <property type="entry name" value="Beta-lactamase2"/>
    <property type="match status" value="2"/>
</dbReference>
<organism evidence="3 4">
    <name type="scientific">Candidatus Portnoybacteria bacterium CG10_big_fil_rev_8_21_14_0_10_36_7</name>
    <dbReference type="NCBI Taxonomy" id="1974812"/>
    <lineage>
        <taxon>Bacteria</taxon>
        <taxon>Candidatus Portnoyibacteriota</taxon>
    </lineage>
</organism>
<protein>
    <recommendedName>
        <fullName evidence="2">Beta-lactamase class A catalytic domain-containing protein</fullName>
    </recommendedName>
</protein>
<proteinExistence type="predicted"/>
<evidence type="ECO:0000313" key="3">
    <source>
        <dbReference type="EMBL" id="PJE58559.1"/>
    </source>
</evidence>
<dbReference type="SUPFAM" id="SSF56601">
    <property type="entry name" value="beta-lactamase/transpeptidase-like"/>
    <property type="match status" value="1"/>
</dbReference>
<dbReference type="GO" id="GO:0030655">
    <property type="term" value="P:beta-lactam antibiotic catabolic process"/>
    <property type="evidence" value="ECO:0007669"/>
    <property type="project" value="InterPro"/>
</dbReference>
<dbReference type="PANTHER" id="PTHR35333">
    <property type="entry name" value="BETA-LACTAMASE"/>
    <property type="match status" value="1"/>
</dbReference>
<accession>A0A2M8KF58</accession>
<evidence type="ECO:0000256" key="1">
    <source>
        <dbReference type="SAM" id="SignalP"/>
    </source>
</evidence>
<reference evidence="4" key="1">
    <citation type="submission" date="2017-09" db="EMBL/GenBank/DDBJ databases">
        <title>Depth-based differentiation of microbial function through sediment-hosted aquifers and enrichment of novel symbionts in the deep terrestrial subsurface.</title>
        <authorList>
            <person name="Probst A.J."/>
            <person name="Ladd B."/>
            <person name="Jarett J.K."/>
            <person name="Geller-Mcgrath D.E."/>
            <person name="Sieber C.M.K."/>
            <person name="Emerson J.B."/>
            <person name="Anantharaman K."/>
            <person name="Thomas B.C."/>
            <person name="Malmstrom R."/>
            <person name="Stieglmeier M."/>
            <person name="Klingl A."/>
            <person name="Woyke T."/>
            <person name="Ryan C.M."/>
            <person name="Banfield J.F."/>
        </authorList>
    </citation>
    <scope>NUCLEOTIDE SEQUENCE [LARGE SCALE GENOMIC DNA]</scope>
</reference>
<feature type="domain" description="Beta-lactamase class A catalytic" evidence="2">
    <location>
        <begin position="55"/>
        <end position="100"/>
    </location>
</feature>
<feature type="chain" id="PRO_5014799169" description="Beta-lactamase class A catalytic domain-containing protein" evidence="1">
    <location>
        <begin position="29"/>
        <end position="262"/>
    </location>
</feature>